<name>A0A956RPZ7_UNCEI</name>
<gene>
    <name evidence="2" type="primary">dctP</name>
    <name evidence="2" type="ORF">KC729_11900</name>
</gene>
<accession>A0A956RPZ7</accession>
<dbReference type="PANTHER" id="PTHR33376:SF4">
    <property type="entry name" value="SIALIC ACID-BINDING PERIPLASMIC PROTEIN SIAP"/>
    <property type="match status" value="1"/>
</dbReference>
<reference evidence="2" key="1">
    <citation type="submission" date="2020-04" db="EMBL/GenBank/DDBJ databases">
        <authorList>
            <person name="Zhang T."/>
        </authorList>
    </citation>
    <scope>NUCLEOTIDE SEQUENCE</scope>
    <source>
        <strain evidence="2">HKST-UBA01</strain>
    </source>
</reference>
<dbReference type="CDD" id="cd13670">
    <property type="entry name" value="PBP2_TRAP_Tp0957_like"/>
    <property type="match status" value="1"/>
</dbReference>
<dbReference type="EMBL" id="JAGQHR010000367">
    <property type="protein sequence ID" value="MCA9728380.1"/>
    <property type="molecule type" value="Genomic_DNA"/>
</dbReference>
<reference evidence="2" key="2">
    <citation type="journal article" date="2021" name="Microbiome">
        <title>Successional dynamics and alternative stable states in a saline activated sludge microbial community over 9 years.</title>
        <authorList>
            <person name="Wang Y."/>
            <person name="Ye J."/>
            <person name="Ju F."/>
            <person name="Liu L."/>
            <person name="Boyd J.A."/>
            <person name="Deng Y."/>
            <person name="Parks D.H."/>
            <person name="Jiang X."/>
            <person name="Yin X."/>
            <person name="Woodcroft B.J."/>
            <person name="Tyson G.W."/>
            <person name="Hugenholtz P."/>
            <person name="Polz M.F."/>
            <person name="Zhang T."/>
        </authorList>
    </citation>
    <scope>NUCLEOTIDE SEQUENCE</scope>
    <source>
        <strain evidence="2">HKST-UBA01</strain>
    </source>
</reference>
<sequence length="349" mass="37961">MSFSDRERLLFVLGAGLLLCLTFAAPGFAAKAKYEIKIATLAPEGSTWMNVMHELDDEIRAETAGDVGLRFYAGGIQGDEPVVLRKIRTGQLHGGGLTGVGLGEIASGVRVMELPFLFENEAEVAAAHERMDPIFDQMLKEAGFTILGWADVGFVYLYSQTPIRSQEDLKEQKVWLWEGDPLAEAFLKAANVSPVPLPITDVMTSLQTGLISSVYVSPLACIALQWFTRVKYTTDLPITHAMGAVVISNAAWDKVPEQHRPKVRALCDQYFDKLRSATRDESARSAEVIAESNVQTVTADPAEVARFRALGQSVAEELKGSLYSADLLAQIQSAVAEARAGGSSRNEQP</sequence>
<comment type="caution">
    <text evidence="2">The sequence shown here is derived from an EMBL/GenBank/DDBJ whole genome shotgun (WGS) entry which is preliminary data.</text>
</comment>
<dbReference type="NCBIfam" id="NF037995">
    <property type="entry name" value="TRAP_S1"/>
    <property type="match status" value="1"/>
</dbReference>
<evidence type="ECO:0000256" key="1">
    <source>
        <dbReference type="ARBA" id="ARBA00022729"/>
    </source>
</evidence>
<dbReference type="Pfam" id="PF03480">
    <property type="entry name" value="DctP"/>
    <property type="match status" value="1"/>
</dbReference>
<dbReference type="GO" id="GO:0055085">
    <property type="term" value="P:transmembrane transport"/>
    <property type="evidence" value="ECO:0007669"/>
    <property type="project" value="InterPro"/>
</dbReference>
<dbReference type="InterPro" id="IPR018389">
    <property type="entry name" value="DctP_fam"/>
</dbReference>
<dbReference type="AlphaFoldDB" id="A0A956RPZ7"/>
<dbReference type="Proteomes" id="UP000697710">
    <property type="component" value="Unassembled WGS sequence"/>
</dbReference>
<evidence type="ECO:0000313" key="2">
    <source>
        <dbReference type="EMBL" id="MCA9728380.1"/>
    </source>
</evidence>
<proteinExistence type="predicted"/>
<dbReference type="PANTHER" id="PTHR33376">
    <property type="match status" value="1"/>
</dbReference>
<evidence type="ECO:0000313" key="3">
    <source>
        <dbReference type="Proteomes" id="UP000697710"/>
    </source>
</evidence>
<protein>
    <submittedName>
        <fullName evidence="2">TRAP transporter substrate-binding protein DctP</fullName>
    </submittedName>
</protein>
<keyword evidence="1" id="KW-0732">Signal</keyword>
<dbReference type="InterPro" id="IPR038404">
    <property type="entry name" value="TRAP_DctP_sf"/>
</dbReference>
<dbReference type="Gene3D" id="3.40.190.170">
    <property type="entry name" value="Bacterial extracellular solute-binding protein, family 7"/>
    <property type="match status" value="1"/>
</dbReference>
<organism evidence="2 3">
    <name type="scientific">Eiseniibacteriota bacterium</name>
    <dbReference type="NCBI Taxonomy" id="2212470"/>
    <lineage>
        <taxon>Bacteria</taxon>
        <taxon>Candidatus Eiseniibacteriota</taxon>
    </lineage>
</organism>